<dbReference type="PROSITE" id="PS50928">
    <property type="entry name" value="ABC_TM1"/>
    <property type="match status" value="1"/>
</dbReference>
<keyword evidence="3" id="KW-1003">Cell membrane</keyword>
<dbReference type="Proteomes" id="UP000432015">
    <property type="component" value="Unassembled WGS sequence"/>
</dbReference>
<dbReference type="InterPro" id="IPR000515">
    <property type="entry name" value="MetI-like"/>
</dbReference>
<evidence type="ECO:0000256" key="2">
    <source>
        <dbReference type="ARBA" id="ARBA00022448"/>
    </source>
</evidence>
<dbReference type="PANTHER" id="PTHR43163:SF6">
    <property type="entry name" value="DIPEPTIDE TRANSPORT SYSTEM PERMEASE PROTEIN DPPB-RELATED"/>
    <property type="match status" value="1"/>
</dbReference>
<dbReference type="PANTHER" id="PTHR43163">
    <property type="entry name" value="DIPEPTIDE TRANSPORT SYSTEM PERMEASE PROTEIN DPPB-RELATED"/>
    <property type="match status" value="1"/>
</dbReference>
<keyword evidence="10" id="KW-1185">Reference proteome</keyword>
<evidence type="ECO:0000256" key="6">
    <source>
        <dbReference type="ARBA" id="ARBA00023136"/>
    </source>
</evidence>
<keyword evidence="6 7" id="KW-0472">Membrane</keyword>
<dbReference type="GO" id="GO:0055085">
    <property type="term" value="P:transmembrane transport"/>
    <property type="evidence" value="ECO:0007669"/>
    <property type="project" value="InterPro"/>
</dbReference>
<feature type="transmembrane region" description="Helical" evidence="7">
    <location>
        <begin position="136"/>
        <end position="157"/>
    </location>
</feature>
<feature type="transmembrane region" description="Helical" evidence="7">
    <location>
        <begin position="12"/>
        <end position="31"/>
    </location>
</feature>
<evidence type="ECO:0000313" key="9">
    <source>
        <dbReference type="EMBL" id="MUN40118.1"/>
    </source>
</evidence>
<evidence type="ECO:0000313" key="10">
    <source>
        <dbReference type="Proteomes" id="UP000432015"/>
    </source>
</evidence>
<name>A0A7K1L6T4_9ACTN</name>
<feature type="transmembrane region" description="Helical" evidence="7">
    <location>
        <begin position="103"/>
        <end position="124"/>
    </location>
</feature>
<sequence length="333" mass="35724">MAAFLLRRLANYAVLVVLAASLAYLLAAAALTPRANYEGRAPRPPEAVVDAQLTRFNLNDRTPLAERYGTWVAGLARGDFGRTWQGEPVNAELWRRLGVSLRLLVLGAVLGSALGVLAGAYAAVRRGRTADLLVTFLSYLVLAVPVFVLAVLLQIVASRTNQATGLRVFEWVGETTPGASDGPFGALGGLGDRVRHLLLPTATIALAQFALYSRYQRSMMLDVLQADFVRTARAKGLRRRDALLRHGLRTALIPMTTYFAYTSGLLLLGGMFTEKLFGWHGVGEWLIDSVTRGDVNAVAAVNCVAAAAVLLAGMASDVMYGVLDPRVRTGAVA</sequence>
<evidence type="ECO:0000256" key="4">
    <source>
        <dbReference type="ARBA" id="ARBA00022692"/>
    </source>
</evidence>
<comment type="similarity">
    <text evidence="7">Belongs to the binding-protein-dependent transport system permease family.</text>
</comment>
<feature type="domain" description="ABC transmembrane type-1" evidence="8">
    <location>
        <begin position="97"/>
        <end position="316"/>
    </location>
</feature>
<evidence type="ECO:0000256" key="5">
    <source>
        <dbReference type="ARBA" id="ARBA00022989"/>
    </source>
</evidence>
<feature type="transmembrane region" description="Helical" evidence="7">
    <location>
        <begin position="297"/>
        <end position="320"/>
    </location>
</feature>
<dbReference type="Gene3D" id="1.10.3720.10">
    <property type="entry name" value="MetI-like"/>
    <property type="match status" value="1"/>
</dbReference>
<comment type="caution">
    <text evidence="9">The sequence shown here is derived from an EMBL/GenBank/DDBJ whole genome shotgun (WGS) entry which is preliminary data.</text>
</comment>
<feature type="transmembrane region" description="Helical" evidence="7">
    <location>
        <begin position="197"/>
        <end position="215"/>
    </location>
</feature>
<protein>
    <submittedName>
        <fullName evidence="9">ABC transporter permease subunit</fullName>
    </submittedName>
</protein>
<dbReference type="CDD" id="cd06261">
    <property type="entry name" value="TM_PBP2"/>
    <property type="match status" value="1"/>
</dbReference>
<dbReference type="InterPro" id="IPR035906">
    <property type="entry name" value="MetI-like_sf"/>
</dbReference>
<organism evidence="9 10">
    <name type="scientific">Actinomadura litoris</name>
    <dbReference type="NCBI Taxonomy" id="2678616"/>
    <lineage>
        <taxon>Bacteria</taxon>
        <taxon>Bacillati</taxon>
        <taxon>Actinomycetota</taxon>
        <taxon>Actinomycetes</taxon>
        <taxon>Streptosporangiales</taxon>
        <taxon>Thermomonosporaceae</taxon>
        <taxon>Actinomadura</taxon>
    </lineage>
</organism>
<dbReference type="RefSeq" id="WP_156219267.1">
    <property type="nucleotide sequence ID" value="NZ_WOFH01000010.1"/>
</dbReference>
<evidence type="ECO:0000256" key="7">
    <source>
        <dbReference type="RuleBase" id="RU363032"/>
    </source>
</evidence>
<dbReference type="EMBL" id="WOFH01000010">
    <property type="protein sequence ID" value="MUN40118.1"/>
    <property type="molecule type" value="Genomic_DNA"/>
</dbReference>
<gene>
    <name evidence="9" type="ORF">GNZ18_26485</name>
</gene>
<evidence type="ECO:0000256" key="1">
    <source>
        <dbReference type="ARBA" id="ARBA00004651"/>
    </source>
</evidence>
<dbReference type="Pfam" id="PF00528">
    <property type="entry name" value="BPD_transp_1"/>
    <property type="match status" value="1"/>
</dbReference>
<keyword evidence="5 7" id="KW-1133">Transmembrane helix</keyword>
<evidence type="ECO:0000256" key="3">
    <source>
        <dbReference type="ARBA" id="ARBA00022475"/>
    </source>
</evidence>
<feature type="transmembrane region" description="Helical" evidence="7">
    <location>
        <begin position="258"/>
        <end position="277"/>
    </location>
</feature>
<dbReference type="AlphaFoldDB" id="A0A7K1L6T4"/>
<accession>A0A7K1L6T4</accession>
<reference evidence="9 10" key="1">
    <citation type="submission" date="2019-11" db="EMBL/GenBank/DDBJ databases">
        <authorList>
            <person name="Cao P."/>
        </authorList>
    </citation>
    <scope>NUCLEOTIDE SEQUENCE [LARGE SCALE GENOMIC DNA]</scope>
    <source>
        <strain evidence="9 10">NEAU-AAG5</strain>
    </source>
</reference>
<evidence type="ECO:0000259" key="8">
    <source>
        <dbReference type="PROSITE" id="PS50928"/>
    </source>
</evidence>
<keyword evidence="4 7" id="KW-0812">Transmembrane</keyword>
<proteinExistence type="inferred from homology"/>
<dbReference type="SUPFAM" id="SSF161098">
    <property type="entry name" value="MetI-like"/>
    <property type="match status" value="1"/>
</dbReference>
<dbReference type="GO" id="GO:0005886">
    <property type="term" value="C:plasma membrane"/>
    <property type="evidence" value="ECO:0007669"/>
    <property type="project" value="UniProtKB-SubCell"/>
</dbReference>
<keyword evidence="2 7" id="KW-0813">Transport</keyword>
<comment type="subcellular location">
    <subcellularLocation>
        <location evidence="1 7">Cell membrane</location>
        <topology evidence="1 7">Multi-pass membrane protein</topology>
    </subcellularLocation>
</comment>